<evidence type="ECO:0000313" key="2">
    <source>
        <dbReference type="Proteomes" id="UP001359559"/>
    </source>
</evidence>
<organism evidence="1 2">
    <name type="scientific">Clitoria ternatea</name>
    <name type="common">Butterfly pea</name>
    <dbReference type="NCBI Taxonomy" id="43366"/>
    <lineage>
        <taxon>Eukaryota</taxon>
        <taxon>Viridiplantae</taxon>
        <taxon>Streptophyta</taxon>
        <taxon>Embryophyta</taxon>
        <taxon>Tracheophyta</taxon>
        <taxon>Spermatophyta</taxon>
        <taxon>Magnoliopsida</taxon>
        <taxon>eudicotyledons</taxon>
        <taxon>Gunneridae</taxon>
        <taxon>Pentapetalae</taxon>
        <taxon>rosids</taxon>
        <taxon>fabids</taxon>
        <taxon>Fabales</taxon>
        <taxon>Fabaceae</taxon>
        <taxon>Papilionoideae</taxon>
        <taxon>50 kb inversion clade</taxon>
        <taxon>NPAAA clade</taxon>
        <taxon>indigoferoid/millettioid clade</taxon>
        <taxon>Phaseoleae</taxon>
        <taxon>Clitoria</taxon>
    </lineage>
</organism>
<protein>
    <submittedName>
        <fullName evidence="1">Uncharacterized protein</fullName>
    </submittedName>
</protein>
<proteinExistence type="predicted"/>
<name>A0AAN9FNI3_CLITE</name>
<evidence type="ECO:0000313" key="1">
    <source>
        <dbReference type="EMBL" id="KAK7279530.1"/>
    </source>
</evidence>
<sequence>MISEAKERVNRGREKEKIRNKSLKFLTHSLSLQFRLFFLSLHRTNTTSLSLSSFQLDDSSPTLSLSHRAMTKDFS</sequence>
<gene>
    <name evidence="1" type="ORF">RJT34_24583</name>
</gene>
<dbReference type="AlphaFoldDB" id="A0AAN9FNI3"/>
<dbReference type="EMBL" id="JAYKXN010000006">
    <property type="protein sequence ID" value="KAK7279530.1"/>
    <property type="molecule type" value="Genomic_DNA"/>
</dbReference>
<comment type="caution">
    <text evidence="1">The sequence shown here is derived from an EMBL/GenBank/DDBJ whole genome shotgun (WGS) entry which is preliminary data.</text>
</comment>
<reference evidence="1 2" key="1">
    <citation type="submission" date="2024-01" db="EMBL/GenBank/DDBJ databases">
        <title>The genomes of 5 underutilized Papilionoideae crops provide insights into root nodulation and disease resistance.</title>
        <authorList>
            <person name="Yuan L."/>
        </authorList>
    </citation>
    <scope>NUCLEOTIDE SEQUENCE [LARGE SCALE GENOMIC DNA]</scope>
    <source>
        <strain evidence="1">LY-2023</strain>
        <tissue evidence="1">Leaf</tissue>
    </source>
</reference>
<accession>A0AAN9FNI3</accession>
<dbReference type="Proteomes" id="UP001359559">
    <property type="component" value="Unassembled WGS sequence"/>
</dbReference>
<keyword evidence="2" id="KW-1185">Reference proteome</keyword>